<gene>
    <name evidence="2" type="ORF">NAEGRDRAFT_68385</name>
</gene>
<keyword evidence="1" id="KW-0472">Membrane</keyword>
<organism evidence="3">
    <name type="scientific">Naegleria gruberi</name>
    <name type="common">Amoeba</name>
    <dbReference type="NCBI Taxonomy" id="5762"/>
    <lineage>
        <taxon>Eukaryota</taxon>
        <taxon>Discoba</taxon>
        <taxon>Heterolobosea</taxon>
        <taxon>Tetramitia</taxon>
        <taxon>Eutetramitia</taxon>
        <taxon>Vahlkampfiidae</taxon>
        <taxon>Naegleria</taxon>
    </lineage>
</organism>
<evidence type="ECO:0000313" key="3">
    <source>
        <dbReference type="Proteomes" id="UP000006671"/>
    </source>
</evidence>
<keyword evidence="3" id="KW-1185">Reference proteome</keyword>
<keyword evidence="1" id="KW-0812">Transmembrane</keyword>
<evidence type="ECO:0000256" key="1">
    <source>
        <dbReference type="SAM" id="Phobius"/>
    </source>
</evidence>
<sequence>MKFCSGNLYLLAKTARMEASWVLTAINKEGGRSTVYEIGNSVSSMQCSRNNLFITTLDNQVKKLDLNNEEIQLKKELNWVSSNKRLKVIKSKDKIFIHSLNWETMEILSESQGKTNTSIDTPTTIVVIVVTTVGFGLVVSGCCYIFIIGALAYYYFKVQAGEPNLTSVHFSHAIQKPKKTVVAPYF</sequence>
<feature type="transmembrane region" description="Helical" evidence="1">
    <location>
        <begin position="125"/>
        <end position="156"/>
    </location>
</feature>
<evidence type="ECO:0000313" key="2">
    <source>
        <dbReference type="EMBL" id="EFC43709.1"/>
    </source>
</evidence>
<keyword evidence="1" id="KW-1133">Transmembrane helix</keyword>
<dbReference type="EMBL" id="GG738872">
    <property type="protein sequence ID" value="EFC43709.1"/>
    <property type="molecule type" value="Genomic_DNA"/>
</dbReference>
<dbReference type="GeneID" id="8862213"/>
<dbReference type="Proteomes" id="UP000006671">
    <property type="component" value="Unassembled WGS sequence"/>
</dbReference>
<protein>
    <submittedName>
        <fullName evidence="2">Predicted protein</fullName>
    </submittedName>
</protein>
<dbReference type="InParanoid" id="D2VHN2"/>
<proteinExistence type="predicted"/>
<dbReference type="VEuPathDB" id="AmoebaDB:NAEGRDRAFT_68385"/>
<dbReference type="KEGG" id="ngr:NAEGRDRAFT_68385"/>
<reference evidence="2 3" key="1">
    <citation type="journal article" date="2010" name="Cell">
        <title>The genome of Naegleria gruberi illuminates early eukaryotic versatility.</title>
        <authorList>
            <person name="Fritz-Laylin L.K."/>
            <person name="Prochnik S.E."/>
            <person name="Ginger M.L."/>
            <person name="Dacks J.B."/>
            <person name="Carpenter M.L."/>
            <person name="Field M.C."/>
            <person name="Kuo A."/>
            <person name="Paredez A."/>
            <person name="Chapman J."/>
            <person name="Pham J."/>
            <person name="Shu S."/>
            <person name="Neupane R."/>
            <person name="Cipriano M."/>
            <person name="Mancuso J."/>
            <person name="Tu H."/>
            <person name="Salamov A."/>
            <person name="Lindquist E."/>
            <person name="Shapiro H."/>
            <person name="Lucas S."/>
            <person name="Grigoriev I.V."/>
            <person name="Cande W.Z."/>
            <person name="Fulton C."/>
            <person name="Rokhsar D.S."/>
            <person name="Dawson S.C."/>
        </authorList>
    </citation>
    <scope>NUCLEOTIDE SEQUENCE [LARGE SCALE GENOMIC DNA]</scope>
    <source>
        <strain evidence="2 3">NEG-M</strain>
    </source>
</reference>
<dbReference type="RefSeq" id="XP_002676453.1">
    <property type="nucleotide sequence ID" value="XM_002676407.1"/>
</dbReference>
<name>D2VHN2_NAEGR</name>
<dbReference type="AlphaFoldDB" id="D2VHN2"/>
<accession>D2VHN2</accession>